<evidence type="ECO:0000259" key="13">
    <source>
        <dbReference type="PROSITE" id="PS51826"/>
    </source>
</evidence>
<dbReference type="AlphaFoldDB" id="A0A922HYU0"/>
<dbReference type="CDD" id="cd06849">
    <property type="entry name" value="lipoyl_domain"/>
    <property type="match status" value="1"/>
</dbReference>
<dbReference type="InterPro" id="IPR023213">
    <property type="entry name" value="CAT-like_dom_sf"/>
</dbReference>
<evidence type="ECO:0000256" key="4">
    <source>
        <dbReference type="ARBA" id="ARBA00022679"/>
    </source>
</evidence>
<dbReference type="Gene3D" id="4.10.320.10">
    <property type="entry name" value="E3-binding domain"/>
    <property type="match status" value="1"/>
</dbReference>
<feature type="region of interest" description="Disordered" evidence="11">
    <location>
        <begin position="265"/>
        <end position="296"/>
    </location>
</feature>
<accession>A0A922HYU0</accession>
<keyword evidence="4 10" id="KW-0808">Transferase</keyword>
<keyword evidence="7" id="KW-0496">Mitochondrion</keyword>
<dbReference type="InterPro" id="IPR036625">
    <property type="entry name" value="E3-bd_dom_sf"/>
</dbReference>
<evidence type="ECO:0000313" key="14">
    <source>
        <dbReference type="EMBL" id="KAH9512171.1"/>
    </source>
</evidence>
<dbReference type="Proteomes" id="UP000790347">
    <property type="component" value="Unassembled WGS sequence"/>
</dbReference>
<dbReference type="InterPro" id="IPR004167">
    <property type="entry name" value="PSBD"/>
</dbReference>
<gene>
    <name evidence="14" type="ORF">DERF_010568</name>
</gene>
<dbReference type="Pfam" id="PF00198">
    <property type="entry name" value="2-oxoacid_dh"/>
    <property type="match status" value="1"/>
</dbReference>
<dbReference type="GO" id="GO:0016407">
    <property type="term" value="F:acetyltransferase activity"/>
    <property type="evidence" value="ECO:0007669"/>
    <property type="project" value="TreeGrafter"/>
</dbReference>
<evidence type="ECO:0000256" key="10">
    <source>
        <dbReference type="RuleBase" id="RU003423"/>
    </source>
</evidence>
<evidence type="ECO:0000256" key="6">
    <source>
        <dbReference type="ARBA" id="ARBA00022946"/>
    </source>
</evidence>
<dbReference type="Gene3D" id="2.40.50.100">
    <property type="match status" value="1"/>
</dbReference>
<comment type="cofactor">
    <cofactor evidence="1 10">
        <name>(R)-lipoate</name>
        <dbReference type="ChEBI" id="CHEBI:83088"/>
    </cofactor>
</comment>
<keyword evidence="6" id="KW-0809">Transit peptide</keyword>
<dbReference type="InterPro" id="IPR050743">
    <property type="entry name" value="2-oxoacid_DH_E2_comp"/>
</dbReference>
<evidence type="ECO:0000259" key="12">
    <source>
        <dbReference type="PROSITE" id="PS50968"/>
    </source>
</evidence>
<evidence type="ECO:0000256" key="9">
    <source>
        <dbReference type="ARBA" id="ARBA00051775"/>
    </source>
</evidence>
<dbReference type="PANTHER" id="PTHR43178:SF5">
    <property type="entry name" value="LIPOAMIDE ACYLTRANSFERASE COMPONENT OF BRANCHED-CHAIN ALPHA-KETO ACID DEHYDROGENASE COMPLEX, MITOCHONDRIAL"/>
    <property type="match status" value="1"/>
</dbReference>
<dbReference type="InterPro" id="IPR003016">
    <property type="entry name" value="2-oxoA_DH_lipoyl-BS"/>
</dbReference>
<name>A0A922HYU0_DERFA</name>
<reference evidence="14" key="2">
    <citation type="journal article" date="2022" name="Res Sq">
        <title>Comparative Genomics Reveals Insights into the Divergent Evolution of Astigmatic Mites and Household Pest Adaptations.</title>
        <authorList>
            <person name="Xiong Q."/>
            <person name="Wan A.T.-Y."/>
            <person name="Liu X.-Y."/>
            <person name="Fung C.S.-H."/>
            <person name="Xiao X."/>
            <person name="Malainual N."/>
            <person name="Hou J."/>
            <person name="Wang L."/>
            <person name="Wang M."/>
            <person name="Yang K."/>
            <person name="Cui Y."/>
            <person name="Leung E."/>
            <person name="Nong W."/>
            <person name="Shin S.-K."/>
            <person name="Au S."/>
            <person name="Jeong K.Y."/>
            <person name="Chew F.T."/>
            <person name="Hui J."/>
            <person name="Leung T.F."/>
            <person name="Tungtrongchitr A."/>
            <person name="Zhong N."/>
            <person name="Liu Z."/>
            <person name="Tsui S."/>
        </authorList>
    </citation>
    <scope>NUCLEOTIDE SEQUENCE</scope>
    <source>
        <strain evidence="14">Derf</strain>
        <tissue evidence="14">Whole organism</tissue>
    </source>
</reference>
<dbReference type="InterPro" id="IPR001078">
    <property type="entry name" value="2-oxoacid_DH_actylTfrase"/>
</dbReference>
<evidence type="ECO:0000256" key="2">
    <source>
        <dbReference type="ARBA" id="ARBA00004305"/>
    </source>
</evidence>
<comment type="similarity">
    <text evidence="3 10">Belongs to the 2-oxoacid dehydrogenase family.</text>
</comment>
<proteinExistence type="inferred from homology"/>
<keyword evidence="5 10" id="KW-0450">Lipoyl</keyword>
<dbReference type="SUPFAM" id="SSF51230">
    <property type="entry name" value="Single hybrid motif"/>
    <property type="match status" value="1"/>
</dbReference>
<protein>
    <recommendedName>
        <fullName evidence="10">Dihydrolipoamide acetyltransferase component of pyruvate dehydrogenase complex</fullName>
        <ecNumber evidence="10">2.3.1.-</ecNumber>
    </recommendedName>
</protein>
<comment type="catalytic activity">
    <reaction evidence="9">
        <text>N(6)-[(R)-dihydrolipoyl]-L-lysyl-[protein] + 2-methylpropanoyl-CoA = N(6)-[(R)-S(8)-2-methylpropanoyldihydrolipoyl]-L-lysyl-[protein] + CoA</text>
        <dbReference type="Rhea" id="RHEA:18865"/>
        <dbReference type="Rhea" id="RHEA-COMP:10475"/>
        <dbReference type="Rhea" id="RHEA-COMP:10497"/>
        <dbReference type="ChEBI" id="CHEBI:57287"/>
        <dbReference type="ChEBI" id="CHEBI:57338"/>
        <dbReference type="ChEBI" id="CHEBI:83100"/>
        <dbReference type="ChEBI" id="CHEBI:83142"/>
        <dbReference type="EC" id="2.3.1.168"/>
    </reaction>
    <physiologicalReaction direction="left-to-right" evidence="9">
        <dbReference type="Rhea" id="RHEA:18866"/>
    </physiologicalReaction>
</comment>
<evidence type="ECO:0000256" key="5">
    <source>
        <dbReference type="ARBA" id="ARBA00022823"/>
    </source>
</evidence>
<evidence type="ECO:0000256" key="1">
    <source>
        <dbReference type="ARBA" id="ARBA00001938"/>
    </source>
</evidence>
<evidence type="ECO:0000256" key="11">
    <source>
        <dbReference type="SAM" id="MobiDB-lite"/>
    </source>
</evidence>
<dbReference type="EC" id="2.3.1.-" evidence="10"/>
<evidence type="ECO:0000256" key="8">
    <source>
        <dbReference type="ARBA" id="ARBA00023315"/>
    </source>
</evidence>
<evidence type="ECO:0000256" key="3">
    <source>
        <dbReference type="ARBA" id="ARBA00007317"/>
    </source>
</evidence>
<dbReference type="GO" id="GO:0043754">
    <property type="term" value="F:dihydrolipoamide branched chain acyltransferase activity"/>
    <property type="evidence" value="ECO:0007669"/>
    <property type="project" value="UniProtKB-EC"/>
</dbReference>
<dbReference type="FunFam" id="2.40.50.100:FF:000013">
    <property type="entry name" value="Dihydrolipoamide acetyltransferase component of pyruvate dehydrogenase complex"/>
    <property type="match status" value="1"/>
</dbReference>
<organism evidence="14 15">
    <name type="scientific">Dermatophagoides farinae</name>
    <name type="common">American house dust mite</name>
    <dbReference type="NCBI Taxonomy" id="6954"/>
    <lineage>
        <taxon>Eukaryota</taxon>
        <taxon>Metazoa</taxon>
        <taxon>Ecdysozoa</taxon>
        <taxon>Arthropoda</taxon>
        <taxon>Chelicerata</taxon>
        <taxon>Arachnida</taxon>
        <taxon>Acari</taxon>
        <taxon>Acariformes</taxon>
        <taxon>Sarcoptiformes</taxon>
        <taxon>Astigmata</taxon>
        <taxon>Psoroptidia</taxon>
        <taxon>Analgoidea</taxon>
        <taxon>Pyroglyphidae</taxon>
        <taxon>Dermatophagoidinae</taxon>
        <taxon>Dermatophagoides</taxon>
    </lineage>
</organism>
<dbReference type="GO" id="GO:0005759">
    <property type="term" value="C:mitochondrial matrix"/>
    <property type="evidence" value="ECO:0007669"/>
    <property type="project" value="UniProtKB-SubCell"/>
</dbReference>
<dbReference type="Pfam" id="PF02817">
    <property type="entry name" value="E3_binding"/>
    <property type="match status" value="1"/>
</dbReference>
<dbReference type="InterPro" id="IPR000089">
    <property type="entry name" value="Biotin_lipoyl"/>
</dbReference>
<feature type="compositionally biased region" description="Low complexity" evidence="11">
    <location>
        <begin position="265"/>
        <end position="284"/>
    </location>
</feature>
<sequence>MLSIYLRRTTITTNNWIRATVLNKCQSSLSSSISKCSLGLFTLQQQQQPKYANQYCHYHHHHHHHCHRHRHFQWKNQHPQSILMETFNTNQRHLSGNSRIVSFNLSDIGEGISEVIIKEWFVKIGDHVQQFDNICEVQSDKASVTITSRYDGQIQKIYYQVDDTAKVGLPLIDILIDSEDSSTESEPENQKIIMNGDEQDNIVAVDGSNDQQDYLGGGKIITTPAVRRMAIEHKVDLNNVIGTGKDGRILKEDIFGYLERMSQQQQPTIATTTTKVESTMKTTKSPIEPRQQQRSIPNAASIQSITEDRIEPFSSVTKGMFKTMTKSLSVPHFGLSEEIDLSSLVELRPEMKKISADKNVPISFMPFFIKAASLALMEYPLLNSTIDLSGEKIIYRSAHNIGIAMDTKQGLLVPNIKNVNQMSIIDVANELNRLQQLGQKGQLGMGDLSGGTFTLSNIGSIGGIFGIPVLMPGEVAIGAIGRIRKLPRFIDDQSEQIRRAHIIQVLWSADHRIIDGATMTLFCMLWKEYLENPFRIFL</sequence>
<dbReference type="InterPro" id="IPR011053">
    <property type="entry name" value="Single_hybrid_motif"/>
</dbReference>
<comment type="caution">
    <text evidence="14">The sequence shown here is derived from an EMBL/GenBank/DDBJ whole genome shotgun (WGS) entry which is preliminary data.</text>
</comment>
<dbReference type="PANTHER" id="PTHR43178">
    <property type="entry name" value="DIHYDROLIPOAMIDE ACETYLTRANSFERASE COMPONENT OF PYRUVATE DEHYDROGENASE COMPLEX"/>
    <property type="match status" value="1"/>
</dbReference>
<dbReference type="Gene3D" id="3.30.559.10">
    <property type="entry name" value="Chloramphenicol acetyltransferase-like domain"/>
    <property type="match status" value="1"/>
</dbReference>
<dbReference type="GO" id="GO:0031405">
    <property type="term" value="F:lipoic acid binding"/>
    <property type="evidence" value="ECO:0007669"/>
    <property type="project" value="TreeGrafter"/>
</dbReference>
<evidence type="ECO:0000256" key="7">
    <source>
        <dbReference type="ARBA" id="ARBA00023128"/>
    </source>
</evidence>
<dbReference type="FunFam" id="4.10.320.10:FF:000002">
    <property type="entry name" value="Dihydrolipoamide acetyltransferase component of pyruvate dehydrogenase complex"/>
    <property type="match status" value="1"/>
</dbReference>
<dbReference type="PROSITE" id="PS50968">
    <property type="entry name" value="BIOTINYL_LIPOYL"/>
    <property type="match status" value="1"/>
</dbReference>
<evidence type="ECO:0000313" key="15">
    <source>
        <dbReference type="Proteomes" id="UP000790347"/>
    </source>
</evidence>
<dbReference type="Pfam" id="PF00364">
    <property type="entry name" value="Biotin_lipoyl"/>
    <property type="match status" value="1"/>
</dbReference>
<dbReference type="PROSITE" id="PS51826">
    <property type="entry name" value="PSBD"/>
    <property type="match status" value="1"/>
</dbReference>
<dbReference type="EMBL" id="ASGP02000004">
    <property type="protein sequence ID" value="KAH9512171.1"/>
    <property type="molecule type" value="Genomic_DNA"/>
</dbReference>
<reference evidence="14" key="1">
    <citation type="submission" date="2013-05" db="EMBL/GenBank/DDBJ databases">
        <authorList>
            <person name="Yim A.K.Y."/>
            <person name="Chan T.F."/>
            <person name="Ji K.M."/>
            <person name="Liu X.Y."/>
            <person name="Zhou J.W."/>
            <person name="Li R.Q."/>
            <person name="Yang K.Y."/>
            <person name="Li J."/>
            <person name="Li M."/>
            <person name="Law P.T.W."/>
            <person name="Wu Y.L."/>
            <person name="Cai Z.L."/>
            <person name="Qin H."/>
            <person name="Bao Y."/>
            <person name="Leung R.K.K."/>
            <person name="Ng P.K.S."/>
            <person name="Zou J."/>
            <person name="Zhong X.J."/>
            <person name="Ran P.X."/>
            <person name="Zhong N.S."/>
            <person name="Liu Z.G."/>
            <person name="Tsui S.K.W."/>
        </authorList>
    </citation>
    <scope>NUCLEOTIDE SEQUENCE</scope>
    <source>
        <strain evidence="14">Derf</strain>
        <tissue evidence="14">Whole organism</tissue>
    </source>
</reference>
<keyword evidence="8 10" id="KW-0012">Acyltransferase</keyword>
<dbReference type="SUPFAM" id="SSF47005">
    <property type="entry name" value="Peripheral subunit-binding domain of 2-oxo acid dehydrogenase complex"/>
    <property type="match status" value="1"/>
</dbReference>
<dbReference type="SUPFAM" id="SSF52777">
    <property type="entry name" value="CoA-dependent acyltransferases"/>
    <property type="match status" value="1"/>
</dbReference>
<comment type="subcellular location">
    <subcellularLocation>
        <location evidence="2">Mitochondrion matrix</location>
    </subcellularLocation>
</comment>
<dbReference type="GO" id="GO:0005829">
    <property type="term" value="C:cytosol"/>
    <property type="evidence" value="ECO:0007669"/>
    <property type="project" value="UniProtKB-ARBA"/>
</dbReference>
<feature type="domain" description="Lipoyl-binding" evidence="12">
    <location>
        <begin position="100"/>
        <end position="179"/>
    </location>
</feature>
<dbReference type="FunFam" id="3.30.559.10:FF:000027">
    <property type="entry name" value="Dihydrolipoamide acetyltransferase component of pyruvate dehydrogenase complex"/>
    <property type="match status" value="1"/>
</dbReference>
<feature type="domain" description="Peripheral subunit-binding (PSBD)" evidence="13">
    <location>
        <begin position="221"/>
        <end position="258"/>
    </location>
</feature>
<keyword evidence="15" id="KW-1185">Reference proteome</keyword>
<dbReference type="PROSITE" id="PS00189">
    <property type="entry name" value="LIPOYL"/>
    <property type="match status" value="1"/>
</dbReference>